<feature type="region of interest" description="Disordered" evidence="1">
    <location>
        <begin position="45"/>
        <end position="76"/>
    </location>
</feature>
<name>A0A5B7GCW5_PORTR</name>
<protein>
    <submittedName>
        <fullName evidence="2">Uncharacterized protein</fullName>
    </submittedName>
</protein>
<keyword evidence="3" id="KW-1185">Reference proteome</keyword>
<evidence type="ECO:0000313" key="2">
    <source>
        <dbReference type="EMBL" id="MPC58160.1"/>
    </source>
</evidence>
<dbReference type="Proteomes" id="UP000324222">
    <property type="component" value="Unassembled WGS sequence"/>
</dbReference>
<organism evidence="2 3">
    <name type="scientific">Portunus trituberculatus</name>
    <name type="common">Swimming crab</name>
    <name type="synonym">Neptunus trituberculatus</name>
    <dbReference type="NCBI Taxonomy" id="210409"/>
    <lineage>
        <taxon>Eukaryota</taxon>
        <taxon>Metazoa</taxon>
        <taxon>Ecdysozoa</taxon>
        <taxon>Arthropoda</taxon>
        <taxon>Crustacea</taxon>
        <taxon>Multicrustacea</taxon>
        <taxon>Malacostraca</taxon>
        <taxon>Eumalacostraca</taxon>
        <taxon>Eucarida</taxon>
        <taxon>Decapoda</taxon>
        <taxon>Pleocyemata</taxon>
        <taxon>Brachyura</taxon>
        <taxon>Eubrachyura</taxon>
        <taxon>Portunoidea</taxon>
        <taxon>Portunidae</taxon>
        <taxon>Portuninae</taxon>
        <taxon>Portunus</taxon>
    </lineage>
</organism>
<sequence>MNQMLTRFQAGKISFEKDARNSSPGSYQGAKELCCNARVIKLTPPLAGAAEARRPAGVSSRSRKVTRSEADELENA</sequence>
<evidence type="ECO:0000313" key="3">
    <source>
        <dbReference type="Proteomes" id="UP000324222"/>
    </source>
</evidence>
<evidence type="ECO:0000256" key="1">
    <source>
        <dbReference type="SAM" id="MobiDB-lite"/>
    </source>
</evidence>
<comment type="caution">
    <text evidence="2">The sequence shown here is derived from an EMBL/GenBank/DDBJ whole genome shotgun (WGS) entry which is preliminary data.</text>
</comment>
<reference evidence="2 3" key="1">
    <citation type="submission" date="2019-05" db="EMBL/GenBank/DDBJ databases">
        <title>Another draft genome of Portunus trituberculatus and its Hox gene families provides insights of decapod evolution.</title>
        <authorList>
            <person name="Jeong J.-H."/>
            <person name="Song I."/>
            <person name="Kim S."/>
            <person name="Choi T."/>
            <person name="Kim D."/>
            <person name="Ryu S."/>
            <person name="Kim W."/>
        </authorList>
    </citation>
    <scope>NUCLEOTIDE SEQUENCE [LARGE SCALE GENOMIC DNA]</scope>
    <source>
        <tissue evidence="2">Muscle</tissue>
    </source>
</reference>
<accession>A0A5B7GCW5</accession>
<dbReference type="AlphaFoldDB" id="A0A5B7GCW5"/>
<gene>
    <name evidence="2" type="ORF">E2C01_052155</name>
</gene>
<proteinExistence type="predicted"/>
<dbReference type="EMBL" id="VSRR010015430">
    <property type="protein sequence ID" value="MPC58160.1"/>
    <property type="molecule type" value="Genomic_DNA"/>
</dbReference>